<evidence type="ECO:0000313" key="1">
    <source>
        <dbReference type="EMBL" id="JAS30655.1"/>
    </source>
</evidence>
<organism evidence="1">
    <name type="scientific">Clastoptera arizonana</name>
    <name type="common">Arizona spittle bug</name>
    <dbReference type="NCBI Taxonomy" id="38151"/>
    <lineage>
        <taxon>Eukaryota</taxon>
        <taxon>Metazoa</taxon>
        <taxon>Ecdysozoa</taxon>
        <taxon>Arthropoda</taxon>
        <taxon>Hexapoda</taxon>
        <taxon>Insecta</taxon>
        <taxon>Pterygota</taxon>
        <taxon>Neoptera</taxon>
        <taxon>Paraneoptera</taxon>
        <taxon>Hemiptera</taxon>
        <taxon>Auchenorrhyncha</taxon>
        <taxon>Cercopoidea</taxon>
        <taxon>Clastopteridae</taxon>
        <taxon>Clastoptera</taxon>
    </lineage>
</organism>
<protein>
    <submittedName>
        <fullName evidence="1">Uncharacterized protein</fullName>
    </submittedName>
</protein>
<feature type="non-terminal residue" evidence="1">
    <location>
        <position position="1"/>
    </location>
</feature>
<sequence length="143" mass="15903">PYVHFSSKINIISGVDLLKSKPQPTIHNTSYLYNGSFATKLYIRLLLYIWPKVRVHSSGTLSSRHCIHMPPPTNIHPLHEVLAEISMPSTLTPCKYSGYQPPSTQPSLVIVEIANQTGSSRARCSFWHPPGPVTKPRRGSSNS</sequence>
<proteinExistence type="predicted"/>
<dbReference type="EMBL" id="GEDC01006643">
    <property type="protein sequence ID" value="JAS30655.1"/>
    <property type="molecule type" value="Transcribed_RNA"/>
</dbReference>
<name>A0A1B6DYC3_9HEMI</name>
<reference evidence="1" key="1">
    <citation type="submission" date="2015-12" db="EMBL/GenBank/DDBJ databases">
        <title>De novo transcriptome assembly of four potential Pierce s Disease insect vectors from Arizona vineyards.</title>
        <authorList>
            <person name="Tassone E.E."/>
        </authorList>
    </citation>
    <scope>NUCLEOTIDE SEQUENCE</scope>
</reference>
<accession>A0A1B6DYC3</accession>
<dbReference type="AlphaFoldDB" id="A0A1B6DYC3"/>
<gene>
    <name evidence="1" type="ORF">g.34590</name>
</gene>